<reference evidence="15 16" key="1">
    <citation type="journal article" date="2018" name="Plant J.">
        <title>Genome sequences of Chlorella sorokiniana UTEX 1602 and Micractinium conductrix SAG 241.80: implications to maltose excretion by a green alga.</title>
        <authorList>
            <person name="Arriola M.B."/>
            <person name="Velmurugan N."/>
            <person name="Zhang Y."/>
            <person name="Plunkett M.H."/>
            <person name="Hondzo H."/>
            <person name="Barney B.M."/>
        </authorList>
    </citation>
    <scope>NUCLEOTIDE SEQUENCE [LARGE SCALE GENOMIC DNA]</scope>
    <source>
        <strain evidence="15 16">SAG 241.80</strain>
    </source>
</reference>
<evidence type="ECO:0000256" key="4">
    <source>
        <dbReference type="ARBA" id="ARBA00022787"/>
    </source>
</evidence>
<evidence type="ECO:0000256" key="6">
    <source>
        <dbReference type="ARBA" id="ARBA00023098"/>
    </source>
</evidence>
<dbReference type="SMART" id="SM00563">
    <property type="entry name" value="PlsC"/>
    <property type="match status" value="1"/>
</dbReference>
<keyword evidence="3" id="KW-0808">Transferase</keyword>
<dbReference type="InterPro" id="IPR002123">
    <property type="entry name" value="Plipid/glycerol_acylTrfase"/>
</dbReference>
<comment type="similarity">
    <text evidence="2 12">Belongs to the taffazin family.</text>
</comment>
<comment type="catalytic activity">
    <reaction evidence="11">
        <text>1'-[1,2-diacyl-sn-glycero-3-phospho],3'-[1-acyl-sn-glycero-3-phospho]-glycerol + a 1,2-diacyl-sn-glycero-3-phosphocholine = a cardiolipin + a 1-acyl-sn-glycero-3-phosphocholine</text>
        <dbReference type="Rhea" id="RHEA:33731"/>
        <dbReference type="ChEBI" id="CHEBI:57643"/>
        <dbReference type="ChEBI" id="CHEBI:58168"/>
        <dbReference type="ChEBI" id="CHEBI:62237"/>
        <dbReference type="ChEBI" id="CHEBI:64743"/>
    </reaction>
    <physiologicalReaction direction="left-to-right" evidence="11">
        <dbReference type="Rhea" id="RHEA:33732"/>
    </physiologicalReaction>
    <physiologicalReaction direction="right-to-left" evidence="11">
        <dbReference type="Rhea" id="RHEA:33733"/>
    </physiologicalReaction>
</comment>
<accession>A0A2P6V9P3</accession>
<gene>
    <name evidence="15" type="ORF">C2E20_5875</name>
</gene>
<evidence type="ECO:0000256" key="8">
    <source>
        <dbReference type="ARBA" id="ARBA00023136"/>
    </source>
</evidence>
<feature type="domain" description="Phospholipid/glycerol acyltransferase" evidence="14">
    <location>
        <begin position="67"/>
        <end position="199"/>
    </location>
</feature>
<dbReference type="EMBL" id="LHPF02000018">
    <property type="protein sequence ID" value="PSC70805.1"/>
    <property type="molecule type" value="Genomic_DNA"/>
</dbReference>
<evidence type="ECO:0000256" key="10">
    <source>
        <dbReference type="ARBA" id="ARBA00024323"/>
    </source>
</evidence>
<keyword evidence="6" id="KW-0443">Lipid metabolism</keyword>
<dbReference type="PRINTS" id="PR00979">
    <property type="entry name" value="TAFAZZIN"/>
</dbReference>
<dbReference type="Pfam" id="PF01553">
    <property type="entry name" value="Acyltransferase"/>
    <property type="match status" value="1"/>
</dbReference>
<evidence type="ECO:0000256" key="2">
    <source>
        <dbReference type="ARBA" id="ARBA00010524"/>
    </source>
</evidence>
<dbReference type="SUPFAM" id="SSF69593">
    <property type="entry name" value="Glycerol-3-phosphate (1)-acyltransferase"/>
    <property type="match status" value="1"/>
</dbReference>
<comment type="subcellular location">
    <subcellularLocation>
        <location evidence="1">Mitochondrion inner membrane</location>
        <topology evidence="1">Peripheral membrane protein</topology>
        <orientation evidence="1">Intermembrane side</orientation>
    </subcellularLocation>
    <subcellularLocation>
        <location evidence="10">Mitochondrion outer membrane</location>
        <topology evidence="10">Peripheral membrane protein</topology>
        <orientation evidence="10">Intermembrane side</orientation>
    </subcellularLocation>
</comment>
<dbReference type="CDD" id="cd07989">
    <property type="entry name" value="LPLAT_AGPAT-like"/>
    <property type="match status" value="1"/>
</dbReference>
<keyword evidence="5" id="KW-0999">Mitochondrion inner membrane</keyword>
<keyword evidence="9 15" id="KW-0012">Acyltransferase</keyword>
<dbReference type="AlphaFoldDB" id="A0A2P6V9P3"/>
<dbReference type="PANTHER" id="PTHR12497">
    <property type="entry name" value="TAZ PROTEIN TAFAZZIN"/>
    <property type="match status" value="1"/>
</dbReference>
<dbReference type="PANTHER" id="PTHR12497:SF0">
    <property type="entry name" value="TAFAZZIN"/>
    <property type="match status" value="1"/>
</dbReference>
<dbReference type="STRING" id="554055.A0A2P6V9P3"/>
<keyword evidence="4" id="KW-1000">Mitochondrion outer membrane</keyword>
<evidence type="ECO:0000256" key="11">
    <source>
        <dbReference type="ARBA" id="ARBA00047906"/>
    </source>
</evidence>
<dbReference type="OrthoDB" id="193467at2759"/>
<evidence type="ECO:0000256" key="3">
    <source>
        <dbReference type="ARBA" id="ARBA00022679"/>
    </source>
</evidence>
<evidence type="ECO:0000313" key="15">
    <source>
        <dbReference type="EMBL" id="PSC70805.1"/>
    </source>
</evidence>
<proteinExistence type="inferred from homology"/>
<keyword evidence="7" id="KW-0496">Mitochondrion</keyword>
<dbReference type="GO" id="GO:0005743">
    <property type="term" value="C:mitochondrial inner membrane"/>
    <property type="evidence" value="ECO:0007669"/>
    <property type="project" value="UniProtKB-SubCell"/>
</dbReference>
<dbReference type="GO" id="GO:0005741">
    <property type="term" value="C:mitochondrial outer membrane"/>
    <property type="evidence" value="ECO:0007669"/>
    <property type="project" value="UniProtKB-SubCell"/>
</dbReference>
<evidence type="ECO:0000256" key="5">
    <source>
        <dbReference type="ARBA" id="ARBA00022792"/>
    </source>
</evidence>
<evidence type="ECO:0000256" key="12">
    <source>
        <dbReference type="RuleBase" id="RU365062"/>
    </source>
</evidence>
<keyword evidence="8" id="KW-0472">Membrane</keyword>
<dbReference type="GO" id="GO:0008374">
    <property type="term" value="F:O-acyltransferase activity"/>
    <property type="evidence" value="ECO:0007669"/>
    <property type="project" value="TreeGrafter"/>
</dbReference>
<evidence type="ECO:0000313" key="16">
    <source>
        <dbReference type="Proteomes" id="UP000239649"/>
    </source>
</evidence>
<comment type="caution">
    <text evidence="15">The sequence shown here is derived from an EMBL/GenBank/DDBJ whole genome shotgun (WGS) entry which is preliminary data.</text>
</comment>
<organism evidence="15 16">
    <name type="scientific">Micractinium conductrix</name>
    <dbReference type="NCBI Taxonomy" id="554055"/>
    <lineage>
        <taxon>Eukaryota</taxon>
        <taxon>Viridiplantae</taxon>
        <taxon>Chlorophyta</taxon>
        <taxon>core chlorophytes</taxon>
        <taxon>Trebouxiophyceae</taxon>
        <taxon>Chlorellales</taxon>
        <taxon>Chlorellaceae</taxon>
        <taxon>Chlorella clade</taxon>
        <taxon>Micractinium</taxon>
    </lineage>
</organism>
<keyword evidence="16" id="KW-1185">Reference proteome</keyword>
<sequence>MDGLVDVEDHFAQQALQAPWGEVGRSATLGVVSLFSKLVLSVLNSFSVEGVDTFLQHTTAREEGRGLITVCNHTSTVDDPMVFCNLLPASFFFSEHRHSGNRWSLCAKELCYCNPLLGAFFQSGKTLPIERGGGPDQPIMRTVASEVARGRWVHIFPEGRVNHTGQMGPLRWGVGKLVCDARLRGKRDPVVLPFYHSGMGHVMPKHAVVPRPGHQVHVVVGEPMDLADLTCRCGQAGEDQRAVWRDITHRIGEQLRALEKRAPPNRDQIKGGAAQHEAERRRRSEGALPEGRPGEEDE</sequence>
<feature type="region of interest" description="Disordered" evidence="13">
    <location>
        <begin position="259"/>
        <end position="298"/>
    </location>
</feature>
<evidence type="ECO:0000259" key="14">
    <source>
        <dbReference type="SMART" id="SM00563"/>
    </source>
</evidence>
<name>A0A2P6V9P3_9CHLO</name>
<evidence type="ECO:0000256" key="13">
    <source>
        <dbReference type="SAM" id="MobiDB-lite"/>
    </source>
</evidence>
<feature type="compositionally biased region" description="Basic and acidic residues" evidence="13">
    <location>
        <begin position="276"/>
        <end position="285"/>
    </location>
</feature>
<evidence type="ECO:0000256" key="9">
    <source>
        <dbReference type="ARBA" id="ARBA00023315"/>
    </source>
</evidence>
<evidence type="ECO:0000256" key="7">
    <source>
        <dbReference type="ARBA" id="ARBA00023128"/>
    </source>
</evidence>
<feature type="compositionally biased region" description="Basic and acidic residues" evidence="13">
    <location>
        <begin position="259"/>
        <end position="269"/>
    </location>
</feature>
<evidence type="ECO:0000256" key="1">
    <source>
        <dbReference type="ARBA" id="ARBA00004137"/>
    </source>
</evidence>
<dbReference type="GO" id="GO:0006644">
    <property type="term" value="P:phospholipid metabolic process"/>
    <property type="evidence" value="ECO:0007669"/>
    <property type="project" value="InterPro"/>
</dbReference>
<dbReference type="InterPro" id="IPR000872">
    <property type="entry name" value="Tafazzin"/>
</dbReference>
<dbReference type="Proteomes" id="UP000239649">
    <property type="component" value="Unassembled WGS sequence"/>
</dbReference>
<protein>
    <recommendedName>
        <fullName evidence="12">Tafazzin family protein</fullName>
    </recommendedName>
</protein>